<dbReference type="PROSITE" id="PS01248">
    <property type="entry name" value="EGF_LAM_1"/>
    <property type="match status" value="1"/>
</dbReference>
<name>A0A7R9QA39_9ACAR</name>
<feature type="domain" description="EGF-like" evidence="27">
    <location>
        <begin position="1542"/>
        <end position="1578"/>
    </location>
</feature>
<dbReference type="PROSITE" id="PS50027">
    <property type="entry name" value="EGF_LAM_2"/>
    <property type="match status" value="1"/>
</dbReference>
<evidence type="ECO:0000256" key="18">
    <source>
        <dbReference type="ARBA" id="ARBA00023224"/>
    </source>
</evidence>
<feature type="disulfide bond" evidence="21">
    <location>
        <begin position="1275"/>
        <end position="1284"/>
    </location>
</feature>
<evidence type="ECO:0000256" key="22">
    <source>
        <dbReference type="PROSITE-ProRule" id="PRU00460"/>
    </source>
</evidence>
<feature type="disulfide bond" evidence="21">
    <location>
        <begin position="1778"/>
        <end position="1787"/>
    </location>
</feature>
<dbReference type="PRINTS" id="PR00249">
    <property type="entry name" value="GPCRSECRETIN"/>
</dbReference>
<dbReference type="SMART" id="SM00282">
    <property type="entry name" value="LamG"/>
    <property type="match status" value="2"/>
</dbReference>
<evidence type="ECO:0000259" key="31">
    <source>
        <dbReference type="PROSITE" id="PS50261"/>
    </source>
</evidence>
<dbReference type="GO" id="GO:0051239">
    <property type="term" value="P:regulation of multicellular organismal process"/>
    <property type="evidence" value="ECO:0007669"/>
    <property type="project" value="UniProtKB-ARBA"/>
</dbReference>
<feature type="chain" id="PRO_5036403759" description="Protocadherin-like wing polarity protein stan" evidence="25">
    <location>
        <begin position="21"/>
        <end position="2960"/>
    </location>
</feature>
<evidence type="ECO:0000256" key="2">
    <source>
        <dbReference type="ARBA" id="ARBA00004251"/>
    </source>
</evidence>
<dbReference type="InterPro" id="IPR002126">
    <property type="entry name" value="Cadherin-like_dom"/>
</dbReference>
<dbReference type="GO" id="GO:0042067">
    <property type="term" value="P:establishment of ommatidial planar polarity"/>
    <property type="evidence" value="ECO:0007669"/>
    <property type="project" value="UniProtKB-ARBA"/>
</dbReference>
<keyword evidence="14 24" id="KW-0472">Membrane</keyword>
<dbReference type="PROSITE" id="PS01186">
    <property type="entry name" value="EGF_2"/>
    <property type="match status" value="1"/>
</dbReference>
<keyword evidence="12 24" id="KW-1133">Transmembrane helix</keyword>
<dbReference type="Pfam" id="PF00002">
    <property type="entry name" value="7tm_2"/>
    <property type="match status" value="1"/>
</dbReference>
<dbReference type="FunFam" id="2.60.40.60:FF:000020">
    <property type="entry name" value="Dachsous cadherin-related 1b"/>
    <property type="match status" value="2"/>
</dbReference>
<dbReference type="FunFam" id="2.60.40.60:FF:000005">
    <property type="entry name" value="Protocadherin 9"/>
    <property type="match status" value="1"/>
</dbReference>
<keyword evidence="7 24" id="KW-0812">Transmembrane</keyword>
<keyword evidence="11" id="KW-0130">Cell adhesion</keyword>
<dbReference type="PROSITE" id="PS50227">
    <property type="entry name" value="G_PROTEIN_RECEP_F2_3"/>
    <property type="match status" value="1"/>
</dbReference>
<keyword evidence="6 21" id="KW-0245">EGF-like domain</keyword>
<comment type="caution">
    <text evidence="21">Lacks conserved residue(s) required for the propagation of feature annotation.</text>
</comment>
<evidence type="ECO:0000256" key="14">
    <source>
        <dbReference type="ARBA" id="ARBA00023136"/>
    </source>
</evidence>
<evidence type="ECO:0000256" key="15">
    <source>
        <dbReference type="ARBA" id="ARBA00023157"/>
    </source>
</evidence>
<dbReference type="CDD" id="cd00055">
    <property type="entry name" value="EGF_Lam"/>
    <property type="match status" value="1"/>
</dbReference>
<dbReference type="GO" id="GO:0004930">
    <property type="term" value="F:G protein-coupled receptor activity"/>
    <property type="evidence" value="ECO:0007669"/>
    <property type="project" value="UniProtKB-KW"/>
</dbReference>
<dbReference type="FunFam" id="4.10.1240.10:FF:000021">
    <property type="entry name" value="Cadherin EGF LAG seven-pass G-type receptor"/>
    <property type="match status" value="1"/>
</dbReference>
<reference evidence="33" key="1">
    <citation type="submission" date="2020-11" db="EMBL/GenBank/DDBJ databases">
        <authorList>
            <person name="Tran Van P."/>
        </authorList>
    </citation>
    <scope>NUCLEOTIDE SEQUENCE</scope>
</reference>
<feature type="domain" description="Cadherin" evidence="32">
    <location>
        <begin position="514"/>
        <end position="620"/>
    </location>
</feature>
<evidence type="ECO:0000256" key="7">
    <source>
        <dbReference type="ARBA" id="ARBA00022692"/>
    </source>
</evidence>
<feature type="transmembrane region" description="Helical" evidence="24">
    <location>
        <begin position="2536"/>
        <end position="2558"/>
    </location>
</feature>
<dbReference type="SMART" id="SM00008">
    <property type="entry name" value="HormR"/>
    <property type="match status" value="1"/>
</dbReference>
<evidence type="ECO:0000259" key="26">
    <source>
        <dbReference type="PROSITE" id="PS50025"/>
    </source>
</evidence>
<dbReference type="GO" id="GO:0048638">
    <property type="term" value="P:regulation of developmental growth"/>
    <property type="evidence" value="ECO:0007669"/>
    <property type="project" value="UniProtKB-ARBA"/>
</dbReference>
<protein>
    <recommendedName>
        <fullName evidence="35">Protocadherin-like wing polarity protein stan</fullName>
    </recommendedName>
</protein>
<dbReference type="SUPFAM" id="SSF49899">
    <property type="entry name" value="Concanavalin A-like lectins/glucanases"/>
    <property type="match status" value="2"/>
</dbReference>
<dbReference type="InterPro" id="IPR015919">
    <property type="entry name" value="Cadherin-like_sf"/>
</dbReference>
<keyword evidence="9" id="KW-0677">Repeat</keyword>
<evidence type="ECO:0000256" key="21">
    <source>
        <dbReference type="PROSITE-ProRule" id="PRU00076"/>
    </source>
</evidence>
<dbReference type="InterPro" id="IPR001881">
    <property type="entry name" value="EGF-like_Ca-bd_dom"/>
</dbReference>
<dbReference type="FunFam" id="2.60.40.60:FF:000029">
    <property type="entry name" value="Cadherin EGF LAG seven-pass G-type receptor 3"/>
    <property type="match status" value="1"/>
</dbReference>
<dbReference type="PROSITE" id="PS50221">
    <property type="entry name" value="GAIN_B"/>
    <property type="match status" value="1"/>
</dbReference>
<dbReference type="OrthoDB" id="26203at2759"/>
<feature type="compositionally biased region" description="Low complexity" evidence="23">
    <location>
        <begin position="2619"/>
        <end position="2630"/>
    </location>
</feature>
<dbReference type="PROSITE" id="PS50261">
    <property type="entry name" value="G_PROTEIN_RECEP_F2_4"/>
    <property type="match status" value="1"/>
</dbReference>
<evidence type="ECO:0000256" key="8">
    <source>
        <dbReference type="ARBA" id="ARBA00022729"/>
    </source>
</evidence>
<dbReference type="FunFam" id="2.60.120.200:FF:000173">
    <property type="entry name" value="Cadherin EGF LAG seven-pass G-type receptor"/>
    <property type="match status" value="1"/>
</dbReference>
<dbReference type="InterPro" id="IPR002049">
    <property type="entry name" value="LE_dom"/>
</dbReference>
<dbReference type="SMART" id="SM00181">
    <property type="entry name" value="EGF"/>
    <property type="match status" value="7"/>
</dbReference>
<dbReference type="InterPro" id="IPR056286">
    <property type="entry name" value="Cadherin_CELSR1-3_9th"/>
</dbReference>
<dbReference type="Gene3D" id="1.25.40.610">
    <property type="match status" value="1"/>
</dbReference>
<feature type="domain" description="EGF-like" evidence="27">
    <location>
        <begin position="1751"/>
        <end position="1788"/>
    </location>
</feature>
<dbReference type="SUPFAM" id="SSF57196">
    <property type="entry name" value="EGF/Laminin"/>
    <property type="match status" value="2"/>
</dbReference>
<dbReference type="CDD" id="cd00054">
    <property type="entry name" value="EGF_CA"/>
    <property type="match status" value="2"/>
</dbReference>
<feature type="disulfide bond" evidence="21">
    <location>
        <begin position="1815"/>
        <end position="1824"/>
    </location>
</feature>
<feature type="domain" description="Cadherin" evidence="32">
    <location>
        <begin position="406"/>
        <end position="513"/>
    </location>
</feature>
<evidence type="ECO:0000256" key="5">
    <source>
        <dbReference type="ARBA" id="ARBA00022475"/>
    </source>
</evidence>
<dbReference type="GO" id="GO:0007166">
    <property type="term" value="P:cell surface receptor signaling pathway"/>
    <property type="evidence" value="ECO:0007669"/>
    <property type="project" value="InterPro"/>
</dbReference>
<dbReference type="InterPro" id="IPR000742">
    <property type="entry name" value="EGF"/>
</dbReference>
<keyword evidence="19 22" id="KW-0424">Laminin EGF-like domain</keyword>
<evidence type="ECO:0000256" key="6">
    <source>
        <dbReference type="ARBA" id="ARBA00022536"/>
    </source>
</evidence>
<evidence type="ECO:0000313" key="34">
    <source>
        <dbReference type="Proteomes" id="UP000728032"/>
    </source>
</evidence>
<evidence type="ECO:0000256" key="9">
    <source>
        <dbReference type="ARBA" id="ARBA00022737"/>
    </source>
</evidence>
<dbReference type="SMART" id="SM00180">
    <property type="entry name" value="EGF_Lam"/>
    <property type="match status" value="1"/>
</dbReference>
<sequence length="2960" mass="330328">MAMQWWTVVVVLWTACAVECLRVRLPDHLNRVGALILNATSDDRRIYSLDTTLSDSGAQHFLEVSSLDGLVFVKQPLVCSSGDIRGVTHYPLRLYIRSESFRVSGSQTKVMIMSVNIYFEHKSCPTYHESISGTNSWHSRPSNSFALIVLSDDRVCVKKCQFLAHLPHFMPTSLNAKCKISYEPSITPLTGDDSNTLIEYSVEHNSSDLVAMSDKCIDWNRFTANIRISLDCKASDDEKANIETLISEDMEETLELTFAMRDTDCDNYLETIRSKLKKMETRSRSRRQSANTEPFFDKSLYIVSVPEEKEKGYIVTTMSATDRETNDLLYQMSAVLDARSQSIFSIDSTSGVITTTARLDREFMDVHYLKITCESRVFIFGVPARSGTTTLQINVNDENDHSPVFELASYDANIRESSPISTTVVTVRATDADSGPNSDIEYSIVNPTGVNEAFKIDSHSGIITTRAALDRESVDFYTLTVQASDSGAVHLRRYSQTAVTIKVLDDNDNYPQFSERSYSVHIPEDINYLNHPLIATVSAHDSDEGLNSALRYSIIGGNTQGMFQMDSLNGEVSVIAPLDYETSHSYRLVLRAQDAGSPPRSNTTQLLINVLDKNDNEPKFYTSLFQETVLENSPIGSNIVRVQAYDADDGNNSAITYLIRNANIPEMPIAIDNQTGWVLTTRELDWEEASLYEFVVVAQDNGSPPLSATANVIIRVQDLNDNLPTPYAISIPEDTPSGTTVLVIEATDADVGENARITFQMDDVKEFRIDSNSGAIVTTRSLDREETAGYTIVVTALDNGIPPLADITNVEIEIGDVNDNSPEFVQSVYTTSITEDAPIGSSVVQISAIDRDLGLNGQLRYTFSGGNDGSGNDNPPRFDSMILRFYVPENSPIGWTVGTLNAIDPDEGSNAKIEYSIVGGPDMTSFTLKSRPAENGAELISGVDMDYESPKKMYNIIVRASSLPLRNDVDVEIHVSDVNDHPPLLRDFSIIFNNYKNHFPLNHVIGRIPAFDADVADRLKYRFVWGNNANLLIVNETNGHIKLSPSLNTNVPMRALFGVSVSDGINEATATCHLVVNLVTEAMLFNSVTIRLNKISQKTFLSSLFDRFLEGLSAIIPSPKENVVIFNTQDDTEVDSQILNISFSARLPDYRDSESYYSPQFLQERVYLSRAILTKLTGLEVLPFDDNLCVREPCLNYEECLSVLKFGNASDFVSTDSILFRSINPVNTFACRCPKGFQGMHHKYECDTEINLCFSSPCLNGGVCVHQEGSYVCLCNDGYAGKNCEINFVLDHCRSGLCKSDSHCVNSRSMKIKATLGISSFQCLNCSLEEWSTPLCELKTRSFTKGSYLTFSSLRQRHRLNIRLKFATRLSNALLLYNGRYNEKHDFIALEIIDSKVVFSFSVGANISQVSVQSSEGVINDGKWHQIEVNYLNRTAAIKLDDCDEALLKAVHRNQLPSKYVCANTTVLDLEPRCADKMQTCYRFLDLTGPLQIGGLPPLPTRFQTTNKDFVGCITQLYIDHQMVDLNSYVANNGSISGCAEKHRFCHSQPCLNGGICRERWGSYVCDCVNTYSGQDCSHSNEVVKQFKGDGFLSFTPRLRPLNLPWILSFQFKTVSPNGLLLRLQLGHNSVVTIEIHNRIIKYTYNSQNLTIADAVVNDGKWHQMEAHWMTSGVKLNLDFGQYIRFKDFESDINGLYIAKVTVGGLEPNEHLNDGSVDAFVGCIQGLDIGNSKDSWLRPSHQNNVEEGCFESNACLSNPCPLNSKCIVKAFSEYECKCNTGFAGDLCIPICDLNPCDFGSTCLLWNNTRGYKCQCDQHHTGVYCEDKLPKTCPSNWWGYPICGPCNCDTTKGYDGNCNKTSGECQCEANHFQPLNSDVCFKCDCYSTGSYMSRCDPVSGQCKCRPGVIGRRCDSCPSPFAEVTLRGCEVIYEGCPRAFSDQIWWDRTLFNGQAIQSCPTGSVGKAVRQCSETNGWITADLFDCTSNAFIELSEQSVLLERNEFLITSYLSIKISYDLKNAINSTDTLYGTDILIAYRLIRHVINNELKQKGLNLTHKQDRHFIRNLVESTSSLLEPRYASHWERISEKERGAEYLLKLFNSYLEVLIDNQMDTFTDPFEVSAKWMTLGLDTVSSDQLWDMPKSLHSYVNRSSLIQSSVPSIYVDMSLPLDSSPSVSIPKYNNFPIRKQNIDDITKAFVPLKTLAVKTIEDIASNPMNASFDRQKKSDNAIIGYAIFPSLGQILPPIVDSSVRHRFGQPIGANSPIFVLTLKPVNGTKFLNKSIQPKLHFRLRTLDRNGRSGPQCAYWAFNSNPNSRSKSSSGPTRGRWSSKGCEVKGFHPTNKYRLSYDYVNCSCDRAIGVAVLMDISSNDYFVSESLAQIMFGCKMTAISLQYLFMCLFSWSCVQSIHLYRMLTEIRDINHGPMRFYYFIGYVVPAIIVGLTVGVRADQYGNYLFCWLSIYESVVWSLVAPICIAIIVNLVVFLLALQASVQIKETVSDYGNLRTLLWLSIILLPLLGSVWILALLSVNDSLEELHYGFSLMSLISSVYIFVGYCLINHRVRHNIRVLWARLRGQKGVYIDDSLSGTRTSVASRSAPTFHNSSFDVLHRNMTICASSTTSRSTVTKSSTNAFRHKRRHALNAEHSESDSDVSFDRSLDLASSHSSDEDDNSCAPKQNRINAEIQQNHNIFSDNTVNPSLFSRPMHGSDAQHVHLKWSHMPSHSVPLQSPSQTSPITECGPFLSSRPYSRSNILAMTAGLSADSLATHQNMTNSELNALNTSSQAINTLSPSSRKSESFTKNTHFEENMNFSEDLNLNIKYENNSHSKADSISEILISEREVNDHNNTPTLDSSKEMEPIQEDVTQSLPQQSIIRSVDAEAAVNSAAPTPLVPMNSTSDSECEQRGHKLWNSKVVIRNSDSFDAIKQSNAWVVGCAQEIIFHSVKTPLKHSTTTAMAQLL</sequence>
<feature type="domain" description="Cadherin" evidence="32">
    <location>
        <begin position="879"/>
        <end position="985"/>
    </location>
</feature>
<keyword evidence="34" id="KW-1185">Reference proteome</keyword>
<evidence type="ECO:0000259" key="27">
    <source>
        <dbReference type="PROSITE" id="PS50026"/>
    </source>
</evidence>
<gene>
    <name evidence="33" type="ORF">ONB1V03_LOCUS1306</name>
</gene>
<feature type="disulfide bond" evidence="22">
    <location>
        <begin position="1903"/>
        <end position="1912"/>
    </location>
</feature>
<dbReference type="PROSITE" id="PS50026">
    <property type="entry name" value="EGF_3"/>
    <property type="match status" value="4"/>
</dbReference>
<feature type="domain" description="EGF-like" evidence="27">
    <location>
        <begin position="1249"/>
        <end position="1285"/>
    </location>
</feature>
<evidence type="ECO:0000259" key="32">
    <source>
        <dbReference type="PROSITE" id="PS50268"/>
    </source>
</evidence>
<feature type="domain" description="GAIN-B" evidence="29">
    <location>
        <begin position="2173"/>
        <end position="2371"/>
    </location>
</feature>
<evidence type="ECO:0000259" key="28">
    <source>
        <dbReference type="PROSITE" id="PS50027"/>
    </source>
</evidence>
<dbReference type="SMART" id="SM00112">
    <property type="entry name" value="CA"/>
    <property type="match status" value="6"/>
</dbReference>
<keyword evidence="5" id="KW-1003">Cell membrane</keyword>
<dbReference type="EMBL" id="OC915034">
    <property type="protein sequence ID" value="CAD7638266.1"/>
    <property type="molecule type" value="Genomic_DNA"/>
</dbReference>
<feature type="transmembrane region" description="Helical" evidence="24">
    <location>
        <begin position="2427"/>
        <end position="2446"/>
    </location>
</feature>
<keyword evidence="8 25" id="KW-0732">Signal</keyword>
<feature type="domain" description="Cadherin" evidence="32">
    <location>
        <begin position="297"/>
        <end position="405"/>
    </location>
</feature>
<dbReference type="GO" id="GO:0007156">
    <property type="term" value="P:homophilic cell adhesion via plasma membrane adhesion molecules"/>
    <property type="evidence" value="ECO:0007669"/>
    <property type="project" value="InterPro"/>
</dbReference>
<dbReference type="GO" id="GO:0016324">
    <property type="term" value="C:apical plasma membrane"/>
    <property type="evidence" value="ECO:0007669"/>
    <property type="project" value="UniProtKB-SubCell"/>
</dbReference>
<dbReference type="PROSITE" id="PS00232">
    <property type="entry name" value="CADHERIN_1"/>
    <property type="match status" value="5"/>
</dbReference>
<organism evidence="33">
    <name type="scientific">Oppiella nova</name>
    <dbReference type="NCBI Taxonomy" id="334625"/>
    <lineage>
        <taxon>Eukaryota</taxon>
        <taxon>Metazoa</taxon>
        <taxon>Ecdysozoa</taxon>
        <taxon>Arthropoda</taxon>
        <taxon>Chelicerata</taxon>
        <taxon>Arachnida</taxon>
        <taxon>Acari</taxon>
        <taxon>Acariformes</taxon>
        <taxon>Sarcoptiformes</taxon>
        <taxon>Oribatida</taxon>
        <taxon>Brachypylina</taxon>
        <taxon>Oppioidea</taxon>
        <taxon>Oppiidae</taxon>
        <taxon>Oppiella</taxon>
    </lineage>
</organism>
<keyword evidence="13" id="KW-0297">G-protein coupled receptor</keyword>
<feature type="domain" description="Laminin EGF-like" evidence="28">
    <location>
        <begin position="1882"/>
        <end position="1929"/>
    </location>
</feature>
<keyword evidence="16" id="KW-0675">Receptor</keyword>
<evidence type="ECO:0000256" key="13">
    <source>
        <dbReference type="ARBA" id="ARBA00023040"/>
    </source>
</evidence>
<feature type="disulfide bond" evidence="21">
    <location>
        <begin position="1568"/>
        <end position="1577"/>
    </location>
</feature>
<keyword evidence="10 20" id="KW-0106">Calcium</keyword>
<evidence type="ECO:0000259" key="30">
    <source>
        <dbReference type="PROSITE" id="PS50227"/>
    </source>
</evidence>
<dbReference type="Gene3D" id="4.10.1240.10">
    <property type="entry name" value="GPCR, family 2, extracellular hormone receptor domain"/>
    <property type="match status" value="1"/>
</dbReference>
<dbReference type="PRINTS" id="PR00205">
    <property type="entry name" value="CADHERIN"/>
</dbReference>
<dbReference type="PROSITE" id="PS00022">
    <property type="entry name" value="EGF_1"/>
    <property type="match status" value="4"/>
</dbReference>
<dbReference type="CDD" id="cd11304">
    <property type="entry name" value="Cadherin_repeat"/>
    <property type="match status" value="6"/>
</dbReference>
<dbReference type="Pfam" id="PF02210">
    <property type="entry name" value="Laminin_G_2"/>
    <property type="match status" value="2"/>
</dbReference>
<dbReference type="EMBL" id="CAJPVJ010000209">
    <property type="protein sequence ID" value="CAG2161702.1"/>
    <property type="molecule type" value="Genomic_DNA"/>
</dbReference>
<feature type="domain" description="EGF-like" evidence="27">
    <location>
        <begin position="1789"/>
        <end position="1825"/>
    </location>
</feature>
<dbReference type="InterPro" id="IPR001879">
    <property type="entry name" value="GPCR_2_extracellular_dom"/>
</dbReference>
<evidence type="ECO:0000259" key="29">
    <source>
        <dbReference type="PROSITE" id="PS50221"/>
    </source>
</evidence>
<dbReference type="Gene3D" id="1.20.1070.10">
    <property type="entry name" value="Rhodopsin 7-helix transmembrane proteins"/>
    <property type="match status" value="1"/>
</dbReference>
<dbReference type="Gene3D" id="2.60.120.200">
    <property type="match status" value="2"/>
</dbReference>
<dbReference type="InterPro" id="IPR036445">
    <property type="entry name" value="GPCR_2_extracell_dom_sf"/>
</dbReference>
<feature type="disulfide bond" evidence="22">
    <location>
        <begin position="1884"/>
        <end position="1901"/>
    </location>
</feature>
<dbReference type="Gene3D" id="2.10.25.10">
    <property type="entry name" value="Laminin"/>
    <property type="match status" value="5"/>
</dbReference>
<feature type="disulfide bond" evidence="21">
    <location>
        <begin position="1796"/>
        <end position="1813"/>
    </location>
</feature>
<keyword evidence="18" id="KW-0807">Transducer</keyword>
<feature type="domain" description="G-protein coupled receptors family 2 profile 2" evidence="31">
    <location>
        <begin position="2383"/>
        <end position="2559"/>
    </location>
</feature>
<evidence type="ECO:0000256" key="25">
    <source>
        <dbReference type="SAM" id="SignalP"/>
    </source>
</evidence>
<keyword evidence="17" id="KW-0325">Glycoprotein</keyword>
<evidence type="ECO:0008006" key="35">
    <source>
        <dbReference type="Google" id="ProtNLM"/>
    </source>
</evidence>
<feature type="domain" description="G-protein coupled receptors family 2 profile 1" evidence="30">
    <location>
        <begin position="1914"/>
        <end position="1987"/>
    </location>
</feature>
<dbReference type="PANTHER" id="PTHR24026">
    <property type="entry name" value="FAT ATYPICAL CADHERIN-RELATED"/>
    <property type="match status" value="1"/>
</dbReference>
<dbReference type="Gene3D" id="2.60.40.60">
    <property type="entry name" value="Cadherins"/>
    <property type="match status" value="8"/>
</dbReference>
<feature type="compositionally biased region" description="Basic and acidic residues" evidence="23">
    <location>
        <begin position="2641"/>
        <end position="2658"/>
    </location>
</feature>
<evidence type="ECO:0000256" key="10">
    <source>
        <dbReference type="ARBA" id="ARBA00022837"/>
    </source>
</evidence>
<feature type="disulfide bond" evidence="22">
    <location>
        <begin position="1882"/>
        <end position="1894"/>
    </location>
</feature>
<dbReference type="GO" id="GO:0005509">
    <property type="term" value="F:calcium ion binding"/>
    <property type="evidence" value="ECO:0007669"/>
    <property type="project" value="UniProtKB-UniRule"/>
</dbReference>
<feature type="domain" description="Cadherin" evidence="32">
    <location>
        <begin position="825"/>
        <end position="878"/>
    </location>
</feature>
<dbReference type="InterPro" id="IPR000203">
    <property type="entry name" value="GPS"/>
</dbReference>
<evidence type="ECO:0000256" key="16">
    <source>
        <dbReference type="ARBA" id="ARBA00023170"/>
    </source>
</evidence>
<feature type="domain" description="Cadherin" evidence="32">
    <location>
        <begin position="723"/>
        <end position="824"/>
    </location>
</feature>
<feature type="transmembrane region" description="Helical" evidence="24">
    <location>
        <begin position="2507"/>
        <end position="2530"/>
    </location>
</feature>
<feature type="domain" description="Laminin G" evidence="26">
    <location>
        <begin position="1338"/>
        <end position="1539"/>
    </location>
</feature>
<accession>A0A7R9QA39</accession>
<evidence type="ECO:0000256" key="4">
    <source>
        <dbReference type="ARBA" id="ARBA00022473"/>
    </source>
</evidence>
<feature type="domain" description="Laminin G" evidence="26">
    <location>
        <begin position="1582"/>
        <end position="1749"/>
    </location>
</feature>
<feature type="transmembrane region" description="Helical" evidence="24">
    <location>
        <begin position="2394"/>
        <end position="2415"/>
    </location>
</feature>
<dbReference type="InterPro" id="IPR001791">
    <property type="entry name" value="Laminin_G"/>
</dbReference>
<dbReference type="SMART" id="SM00179">
    <property type="entry name" value="EGF_CA"/>
    <property type="match status" value="3"/>
</dbReference>
<evidence type="ECO:0000256" key="12">
    <source>
        <dbReference type="ARBA" id="ARBA00022989"/>
    </source>
</evidence>
<dbReference type="PROSITE" id="PS50025">
    <property type="entry name" value="LAM_G_DOMAIN"/>
    <property type="match status" value="2"/>
</dbReference>
<dbReference type="Pfam" id="PF00028">
    <property type="entry name" value="Cadherin"/>
    <property type="match status" value="6"/>
</dbReference>
<dbReference type="SMART" id="SM00303">
    <property type="entry name" value="GPS"/>
    <property type="match status" value="1"/>
</dbReference>
<dbReference type="Proteomes" id="UP000728032">
    <property type="component" value="Unassembled WGS sequence"/>
</dbReference>
<proteinExistence type="predicted"/>
<evidence type="ECO:0000256" key="24">
    <source>
        <dbReference type="SAM" id="Phobius"/>
    </source>
</evidence>
<dbReference type="Pfam" id="PF23592">
    <property type="entry name" value="Cadherin_CELSR2_9th"/>
    <property type="match status" value="1"/>
</dbReference>
<evidence type="ECO:0000313" key="33">
    <source>
        <dbReference type="EMBL" id="CAD7638266.1"/>
    </source>
</evidence>
<comment type="subcellular location">
    <subcellularLocation>
        <location evidence="1">Apical cell membrane</location>
    </subcellularLocation>
    <subcellularLocation>
        <location evidence="3">Cell membrane</location>
        <topology evidence="3">Multi-pass membrane protein</topology>
    </subcellularLocation>
    <subcellularLocation>
        <location evidence="2">Cell membrane</location>
        <topology evidence="2">Single-pass type I membrane protein</topology>
    </subcellularLocation>
</comment>
<dbReference type="GO" id="GO:0035159">
    <property type="term" value="P:regulation of tube length, open tracheal system"/>
    <property type="evidence" value="ECO:0007669"/>
    <property type="project" value="UniProtKB-ARBA"/>
</dbReference>
<feature type="domain" description="Cadherin" evidence="32">
    <location>
        <begin position="621"/>
        <end position="726"/>
    </location>
</feature>
<evidence type="ECO:0000256" key="19">
    <source>
        <dbReference type="ARBA" id="ARBA00023292"/>
    </source>
</evidence>
<dbReference type="Pfam" id="PF16489">
    <property type="entry name" value="GAIN"/>
    <property type="match status" value="1"/>
</dbReference>
<evidence type="ECO:0000256" key="1">
    <source>
        <dbReference type="ARBA" id="ARBA00004221"/>
    </source>
</evidence>
<dbReference type="InterPro" id="IPR000832">
    <property type="entry name" value="GPCR_2_secretin-like"/>
</dbReference>
<evidence type="ECO:0000256" key="20">
    <source>
        <dbReference type="PROSITE-ProRule" id="PRU00043"/>
    </source>
</evidence>
<evidence type="ECO:0000256" key="17">
    <source>
        <dbReference type="ARBA" id="ARBA00023180"/>
    </source>
</evidence>
<dbReference type="InterPro" id="IPR013320">
    <property type="entry name" value="ConA-like_dom_sf"/>
</dbReference>
<dbReference type="PANTHER" id="PTHR24026:SF51">
    <property type="entry name" value="PROTOCADHERIN-LIKE WING POLARITY PROTEIN STAN"/>
    <property type="match status" value="1"/>
</dbReference>
<keyword evidence="15 21" id="KW-1015">Disulfide bond</keyword>
<dbReference type="CDD" id="cd00110">
    <property type="entry name" value="LamG"/>
    <property type="match status" value="2"/>
</dbReference>
<dbReference type="Pfam" id="PF00008">
    <property type="entry name" value="EGF"/>
    <property type="match status" value="2"/>
</dbReference>
<feature type="region of interest" description="Disordered" evidence="23">
    <location>
        <begin position="2619"/>
        <end position="2675"/>
    </location>
</feature>
<dbReference type="FunFam" id="2.10.25.10:FF:000011">
    <property type="entry name" value="Cadherin EGF LAG seven-pass G-type receptor"/>
    <property type="match status" value="1"/>
</dbReference>
<dbReference type="FunFam" id="2.10.25.10:FF:000391">
    <property type="entry name" value="Weary, isoform C"/>
    <property type="match status" value="1"/>
</dbReference>
<evidence type="ECO:0000256" key="23">
    <source>
        <dbReference type="SAM" id="MobiDB-lite"/>
    </source>
</evidence>
<dbReference type="InterPro" id="IPR017981">
    <property type="entry name" value="GPCR_2-like_7TM"/>
</dbReference>
<dbReference type="GO" id="GO:0022603">
    <property type="term" value="P:regulation of anatomical structure morphogenesis"/>
    <property type="evidence" value="ECO:0007669"/>
    <property type="project" value="UniProtKB-ARBA"/>
</dbReference>
<evidence type="ECO:0000256" key="11">
    <source>
        <dbReference type="ARBA" id="ARBA00022889"/>
    </source>
</evidence>
<feature type="region of interest" description="Disordered" evidence="23">
    <location>
        <begin position="2838"/>
        <end position="2863"/>
    </location>
</feature>
<dbReference type="GO" id="GO:0048468">
    <property type="term" value="P:cell development"/>
    <property type="evidence" value="ECO:0007669"/>
    <property type="project" value="UniProtKB-ARBA"/>
</dbReference>
<dbReference type="GO" id="GO:0016339">
    <property type="term" value="P:calcium-dependent cell-cell adhesion via plasma membrane cell adhesion molecules"/>
    <property type="evidence" value="ECO:0007669"/>
    <property type="project" value="UniProtKB-ARBA"/>
</dbReference>
<dbReference type="Pfam" id="PF00053">
    <property type="entry name" value="EGF_laminin"/>
    <property type="match status" value="1"/>
</dbReference>
<feature type="signal peptide" evidence="25">
    <location>
        <begin position="1"/>
        <end position="20"/>
    </location>
</feature>
<feature type="transmembrane region" description="Helical" evidence="24">
    <location>
        <begin position="2466"/>
        <end position="2487"/>
    </location>
</feature>
<dbReference type="InterPro" id="IPR032471">
    <property type="entry name" value="AGRL2-4_GAIN_subdom_A"/>
</dbReference>
<keyword evidence="4" id="KW-0217">Developmental protein</keyword>
<dbReference type="InterPro" id="IPR020894">
    <property type="entry name" value="Cadherin_CS"/>
</dbReference>
<dbReference type="SUPFAM" id="SSF49313">
    <property type="entry name" value="Cadherin-like"/>
    <property type="match status" value="8"/>
</dbReference>
<dbReference type="InterPro" id="IPR057244">
    <property type="entry name" value="GAIN_B"/>
</dbReference>
<dbReference type="PROSITE" id="PS50268">
    <property type="entry name" value="CADHERIN_2"/>
    <property type="match status" value="7"/>
</dbReference>
<evidence type="ECO:0000256" key="3">
    <source>
        <dbReference type="ARBA" id="ARBA00004651"/>
    </source>
</evidence>
<dbReference type="FunFam" id="2.60.40.60:FF:000013">
    <property type="entry name" value="Cadherin EGF LAG seven-pass G-type receptor"/>
    <property type="match status" value="1"/>
</dbReference>